<dbReference type="SUPFAM" id="SSF141371">
    <property type="entry name" value="PilZ domain-like"/>
    <property type="match status" value="1"/>
</dbReference>
<protein>
    <submittedName>
        <fullName evidence="2">PilZ domain-containing protein</fullName>
    </submittedName>
</protein>
<gene>
    <name evidence="2" type="ORF">SAMN02982931_03296</name>
</gene>
<dbReference type="Pfam" id="PF07238">
    <property type="entry name" value="PilZ"/>
    <property type="match status" value="1"/>
</dbReference>
<name>A0A1G6DET4_9HYPH</name>
<dbReference type="OrthoDB" id="7210926at2"/>
<evidence type="ECO:0000313" key="3">
    <source>
        <dbReference type="Proteomes" id="UP000199071"/>
    </source>
</evidence>
<evidence type="ECO:0000313" key="2">
    <source>
        <dbReference type="EMBL" id="SDB43687.1"/>
    </source>
</evidence>
<dbReference type="InterPro" id="IPR009875">
    <property type="entry name" value="PilZ_domain"/>
</dbReference>
<sequence length="92" mass="10301">MTRDLPAGLPAQGSERRCERRLRCLKGGRVTFNAGFAVLDCRIRDISGGGAQIEIDSVLGVPREFELQFDGTSRRCSTRWRARKRMGVAFVD</sequence>
<proteinExistence type="predicted"/>
<dbReference type="EMBL" id="FMXQ01000007">
    <property type="protein sequence ID" value="SDB43687.1"/>
    <property type="molecule type" value="Genomic_DNA"/>
</dbReference>
<dbReference type="RefSeq" id="WP_090877925.1">
    <property type="nucleotide sequence ID" value="NZ_FMXQ01000007.1"/>
</dbReference>
<organism evidence="2 3">
    <name type="scientific">Bauldia litoralis</name>
    <dbReference type="NCBI Taxonomy" id="665467"/>
    <lineage>
        <taxon>Bacteria</taxon>
        <taxon>Pseudomonadati</taxon>
        <taxon>Pseudomonadota</taxon>
        <taxon>Alphaproteobacteria</taxon>
        <taxon>Hyphomicrobiales</taxon>
        <taxon>Kaistiaceae</taxon>
        <taxon>Bauldia</taxon>
    </lineage>
</organism>
<accession>A0A1G6DET4</accession>
<reference evidence="2 3" key="1">
    <citation type="submission" date="2016-10" db="EMBL/GenBank/DDBJ databases">
        <authorList>
            <person name="de Groot N.N."/>
        </authorList>
    </citation>
    <scope>NUCLEOTIDE SEQUENCE [LARGE SCALE GENOMIC DNA]</scope>
    <source>
        <strain evidence="2 3">ATCC 35022</strain>
    </source>
</reference>
<feature type="domain" description="PilZ" evidence="1">
    <location>
        <begin position="15"/>
        <end position="91"/>
    </location>
</feature>
<dbReference type="Proteomes" id="UP000199071">
    <property type="component" value="Unassembled WGS sequence"/>
</dbReference>
<dbReference type="AlphaFoldDB" id="A0A1G6DET4"/>
<dbReference type="GO" id="GO:0035438">
    <property type="term" value="F:cyclic-di-GMP binding"/>
    <property type="evidence" value="ECO:0007669"/>
    <property type="project" value="InterPro"/>
</dbReference>
<keyword evidence="3" id="KW-1185">Reference proteome</keyword>
<evidence type="ECO:0000259" key="1">
    <source>
        <dbReference type="Pfam" id="PF07238"/>
    </source>
</evidence>
<dbReference type="STRING" id="665467.SAMN02982931_03296"/>